<name>A0A9D3XAN5_9SAUR</name>
<evidence type="ECO:0000256" key="1">
    <source>
        <dbReference type="SAM" id="MobiDB-lite"/>
    </source>
</evidence>
<dbReference type="AlphaFoldDB" id="A0A9D3XAN5"/>
<proteinExistence type="predicted"/>
<protein>
    <submittedName>
        <fullName evidence="2">Uncharacterized protein</fullName>
    </submittedName>
</protein>
<accession>A0A9D3XAN5</accession>
<reference evidence="2" key="1">
    <citation type="submission" date="2021-09" db="EMBL/GenBank/DDBJ databases">
        <title>The genome of Mauremys mutica provides insights into the evolution of semi-aquatic lifestyle.</title>
        <authorList>
            <person name="Gong S."/>
            <person name="Gao Y."/>
        </authorList>
    </citation>
    <scope>NUCLEOTIDE SEQUENCE</scope>
    <source>
        <strain evidence="2">MM-2020</strain>
        <tissue evidence="2">Muscle</tissue>
    </source>
</reference>
<organism evidence="2 3">
    <name type="scientific">Mauremys mutica</name>
    <name type="common">yellowpond turtle</name>
    <dbReference type="NCBI Taxonomy" id="74926"/>
    <lineage>
        <taxon>Eukaryota</taxon>
        <taxon>Metazoa</taxon>
        <taxon>Chordata</taxon>
        <taxon>Craniata</taxon>
        <taxon>Vertebrata</taxon>
        <taxon>Euteleostomi</taxon>
        <taxon>Archelosauria</taxon>
        <taxon>Testudinata</taxon>
        <taxon>Testudines</taxon>
        <taxon>Cryptodira</taxon>
        <taxon>Durocryptodira</taxon>
        <taxon>Testudinoidea</taxon>
        <taxon>Geoemydidae</taxon>
        <taxon>Geoemydinae</taxon>
        <taxon>Mauremys</taxon>
    </lineage>
</organism>
<comment type="caution">
    <text evidence="2">The sequence shown here is derived from an EMBL/GenBank/DDBJ whole genome shotgun (WGS) entry which is preliminary data.</text>
</comment>
<sequence>MCLSPNGSHERATRGQTSPKLSSRHQLPSCTQASSGISQGTAGIPDAAVPCSACACSADFSVPGAQAQLPEGAHCRASWKCTQSPCTTILQGAWYWRGQLYLDFLLVYV</sequence>
<feature type="compositionally biased region" description="Polar residues" evidence="1">
    <location>
        <begin position="14"/>
        <end position="41"/>
    </location>
</feature>
<feature type="region of interest" description="Disordered" evidence="1">
    <location>
        <begin position="1"/>
        <end position="41"/>
    </location>
</feature>
<evidence type="ECO:0000313" key="2">
    <source>
        <dbReference type="EMBL" id="KAH1176096.1"/>
    </source>
</evidence>
<keyword evidence="3" id="KW-1185">Reference proteome</keyword>
<dbReference type="EMBL" id="JAHDVG010000475">
    <property type="protein sequence ID" value="KAH1176096.1"/>
    <property type="molecule type" value="Genomic_DNA"/>
</dbReference>
<gene>
    <name evidence="2" type="ORF">KIL84_020830</name>
</gene>
<dbReference type="Proteomes" id="UP000827986">
    <property type="component" value="Unassembled WGS sequence"/>
</dbReference>
<evidence type="ECO:0000313" key="3">
    <source>
        <dbReference type="Proteomes" id="UP000827986"/>
    </source>
</evidence>